<feature type="signal peptide" evidence="2">
    <location>
        <begin position="1"/>
        <end position="22"/>
    </location>
</feature>
<proteinExistence type="predicted"/>
<dbReference type="PROSITE" id="PS51257">
    <property type="entry name" value="PROKAR_LIPOPROTEIN"/>
    <property type="match status" value="1"/>
</dbReference>
<dbReference type="Pfam" id="PF13174">
    <property type="entry name" value="TPR_6"/>
    <property type="match status" value="1"/>
</dbReference>
<dbReference type="EMBL" id="QASN01000008">
    <property type="protein sequence ID" value="PTU75265.1"/>
    <property type="molecule type" value="Genomic_DNA"/>
</dbReference>
<reference evidence="3 4" key="1">
    <citation type="submission" date="2018-04" db="EMBL/GenBank/DDBJ databases">
        <title>Pseudomonas sp. nov., isolated from mangrove soil.</title>
        <authorList>
            <person name="Chen C."/>
        </authorList>
    </citation>
    <scope>NUCLEOTIDE SEQUENCE [LARGE SCALE GENOMIC DNA]</scope>
    <source>
        <strain evidence="3 4">TC-11</strain>
    </source>
</reference>
<comment type="caution">
    <text evidence="3">The sequence shown here is derived from an EMBL/GenBank/DDBJ whole genome shotgun (WGS) entry which is preliminary data.</text>
</comment>
<organism evidence="3 4">
    <name type="scientific">Pseudomonas mangrovi</name>
    <dbReference type="NCBI Taxonomy" id="2161748"/>
    <lineage>
        <taxon>Bacteria</taxon>
        <taxon>Pseudomonadati</taxon>
        <taxon>Pseudomonadota</taxon>
        <taxon>Gammaproteobacteria</taxon>
        <taxon>Pseudomonadales</taxon>
        <taxon>Pseudomonadaceae</taxon>
        <taxon>Pseudomonas</taxon>
    </lineage>
</organism>
<feature type="repeat" description="TPR" evidence="1">
    <location>
        <begin position="72"/>
        <end position="105"/>
    </location>
</feature>
<keyword evidence="2" id="KW-0732">Signal</keyword>
<dbReference type="SUPFAM" id="SSF48452">
    <property type="entry name" value="TPR-like"/>
    <property type="match status" value="1"/>
</dbReference>
<dbReference type="PROSITE" id="PS50005">
    <property type="entry name" value="TPR"/>
    <property type="match status" value="3"/>
</dbReference>
<dbReference type="PROSITE" id="PS50293">
    <property type="entry name" value="TPR_REGION"/>
    <property type="match status" value="1"/>
</dbReference>
<dbReference type="InterPro" id="IPR011990">
    <property type="entry name" value="TPR-like_helical_dom_sf"/>
</dbReference>
<feature type="chain" id="PRO_5015555627" evidence="2">
    <location>
        <begin position="23"/>
        <end position="253"/>
    </location>
</feature>
<name>A0A2T5PC14_9PSED</name>
<dbReference type="SMART" id="SM00028">
    <property type="entry name" value="TPR"/>
    <property type="match status" value="4"/>
</dbReference>
<evidence type="ECO:0000313" key="3">
    <source>
        <dbReference type="EMBL" id="PTU75265.1"/>
    </source>
</evidence>
<dbReference type="InterPro" id="IPR019734">
    <property type="entry name" value="TPR_rpt"/>
</dbReference>
<keyword evidence="1" id="KW-0802">TPR repeat</keyword>
<sequence>MSFLRTALSVLCLSLLVGCVSSGHVDPMKTADGRDQARDAYVQLGLGYLERGMTEKAKQPLKQALELDPNSADAHAILALAFQREMEYELADQHFRKALSVRGSDARLLNNYGSFLFERERYNEALESFQKASEDTMYGERSRVFENLGLTYLQLKRPDDARTAFTRALRLNSQQPRALLEMAVLSYEGGDYPAANSYYGRFSQMTEQNARSLLLGARLARIFDNRDRAATLGLQLRRLYPGSAEYKQFLAEQ</sequence>
<dbReference type="PANTHER" id="PTHR12558">
    <property type="entry name" value="CELL DIVISION CYCLE 16,23,27"/>
    <property type="match status" value="1"/>
</dbReference>
<dbReference type="OrthoDB" id="129043at2"/>
<evidence type="ECO:0000313" key="4">
    <source>
        <dbReference type="Proteomes" id="UP000244064"/>
    </source>
</evidence>
<feature type="repeat" description="TPR" evidence="1">
    <location>
        <begin position="142"/>
        <end position="175"/>
    </location>
</feature>
<keyword evidence="4" id="KW-1185">Reference proteome</keyword>
<dbReference type="InterPro" id="IPR013360">
    <property type="entry name" value="Pilus_4_PilW"/>
</dbReference>
<evidence type="ECO:0000256" key="1">
    <source>
        <dbReference type="PROSITE-ProRule" id="PRU00339"/>
    </source>
</evidence>
<dbReference type="RefSeq" id="WP_108106020.1">
    <property type="nucleotide sequence ID" value="NZ_QASN01000008.1"/>
</dbReference>
<protein>
    <submittedName>
        <fullName evidence="3">Type IV pilus biogenesis/stability protein PilW</fullName>
    </submittedName>
</protein>
<dbReference type="Pfam" id="PF13424">
    <property type="entry name" value="TPR_12"/>
    <property type="match status" value="1"/>
</dbReference>
<dbReference type="PANTHER" id="PTHR12558:SF13">
    <property type="entry name" value="CELL DIVISION CYCLE PROTEIN 27 HOMOLOG"/>
    <property type="match status" value="1"/>
</dbReference>
<evidence type="ECO:0000256" key="2">
    <source>
        <dbReference type="SAM" id="SignalP"/>
    </source>
</evidence>
<dbReference type="Proteomes" id="UP000244064">
    <property type="component" value="Unassembled WGS sequence"/>
</dbReference>
<dbReference type="AlphaFoldDB" id="A0A2T5PC14"/>
<accession>A0A2T5PC14</accession>
<gene>
    <name evidence="3" type="ORF">DBO85_05395</name>
</gene>
<feature type="repeat" description="TPR" evidence="1">
    <location>
        <begin position="38"/>
        <end position="71"/>
    </location>
</feature>
<dbReference type="NCBIfam" id="TIGR02521">
    <property type="entry name" value="type_IV_pilW"/>
    <property type="match status" value="1"/>
</dbReference>
<dbReference type="Gene3D" id="1.25.40.10">
    <property type="entry name" value="Tetratricopeptide repeat domain"/>
    <property type="match status" value="1"/>
</dbReference>